<evidence type="ECO:0000256" key="2">
    <source>
        <dbReference type="SAM" id="Phobius"/>
    </source>
</evidence>
<keyword evidence="2" id="KW-1133">Transmembrane helix</keyword>
<gene>
    <name evidence="3" type="ORF">EVOR1521_LOCUS2600</name>
</gene>
<evidence type="ECO:0000313" key="3">
    <source>
        <dbReference type="EMBL" id="CAJ1372540.1"/>
    </source>
</evidence>
<keyword evidence="4" id="KW-1185">Reference proteome</keyword>
<feature type="compositionally biased region" description="Basic and acidic residues" evidence="1">
    <location>
        <begin position="252"/>
        <end position="266"/>
    </location>
</feature>
<dbReference type="AlphaFoldDB" id="A0AA36MLH9"/>
<dbReference type="EMBL" id="CAUJNA010000141">
    <property type="protein sequence ID" value="CAJ1372540.1"/>
    <property type="molecule type" value="Genomic_DNA"/>
</dbReference>
<dbReference type="SUPFAM" id="SSF50199">
    <property type="entry name" value="Staphylococcal nuclease"/>
    <property type="match status" value="1"/>
</dbReference>
<keyword evidence="2" id="KW-0812">Transmembrane</keyword>
<keyword evidence="2" id="KW-0472">Membrane</keyword>
<dbReference type="Gene3D" id="2.40.50.90">
    <property type="match status" value="1"/>
</dbReference>
<organism evidence="3 4">
    <name type="scientific">Effrenium voratum</name>
    <dbReference type="NCBI Taxonomy" id="2562239"/>
    <lineage>
        <taxon>Eukaryota</taxon>
        <taxon>Sar</taxon>
        <taxon>Alveolata</taxon>
        <taxon>Dinophyceae</taxon>
        <taxon>Suessiales</taxon>
        <taxon>Symbiodiniaceae</taxon>
        <taxon>Effrenium</taxon>
    </lineage>
</organism>
<feature type="transmembrane region" description="Helical" evidence="2">
    <location>
        <begin position="271"/>
        <end position="293"/>
    </location>
</feature>
<dbReference type="Proteomes" id="UP001178507">
    <property type="component" value="Unassembled WGS sequence"/>
</dbReference>
<evidence type="ECO:0000313" key="4">
    <source>
        <dbReference type="Proteomes" id="UP001178507"/>
    </source>
</evidence>
<evidence type="ECO:0000256" key="1">
    <source>
        <dbReference type="SAM" id="MobiDB-lite"/>
    </source>
</evidence>
<protein>
    <submittedName>
        <fullName evidence="3">Uncharacterized protein</fullName>
    </submittedName>
</protein>
<name>A0AA36MLH9_9DINO</name>
<feature type="region of interest" description="Disordered" evidence="1">
    <location>
        <begin position="250"/>
        <end position="270"/>
    </location>
</feature>
<sequence length="306" mass="33399">MAATAISKARADALLTELSQGFGARSFQRKIQLLAEKSECGKPKELAQVPGMQSLAKRVYCEVFQRYGFSSDDSLVVVLESLLAVHPQLKAQVNQLWQVLGLHRDEDWQPGAEMDISQLTVSMVSEVLAGDVLDIRSSRERQLLRLGNTGTGTPEAHSAAAKSALEAKVLKQMIWWKAAPEDVQRRTQTPDKNMTVADVWTLEGEHIPSHMVRNGHLLHVEEYPAQGDILSVAAAHAKREQLRELQAMLTETEGKPDKPNKPDKAKNAGSAGSGAVALALLAGVFVVLSLGVWKLSQQAKRKAKST</sequence>
<proteinExistence type="predicted"/>
<comment type="caution">
    <text evidence="3">The sequence shown here is derived from an EMBL/GenBank/DDBJ whole genome shotgun (WGS) entry which is preliminary data.</text>
</comment>
<accession>A0AA36MLH9</accession>
<reference evidence="3" key="1">
    <citation type="submission" date="2023-08" db="EMBL/GenBank/DDBJ databases">
        <authorList>
            <person name="Chen Y."/>
            <person name="Shah S."/>
            <person name="Dougan E. K."/>
            <person name="Thang M."/>
            <person name="Chan C."/>
        </authorList>
    </citation>
    <scope>NUCLEOTIDE SEQUENCE</scope>
</reference>
<dbReference type="InterPro" id="IPR035437">
    <property type="entry name" value="SNase_OB-fold_sf"/>
</dbReference>